<dbReference type="EMBL" id="ML143398">
    <property type="protein sequence ID" value="TBU31759.1"/>
    <property type="molecule type" value="Genomic_DNA"/>
</dbReference>
<organism evidence="2">
    <name type="scientific">Dichomitus squalens</name>
    <dbReference type="NCBI Taxonomy" id="114155"/>
    <lineage>
        <taxon>Eukaryota</taxon>
        <taxon>Fungi</taxon>
        <taxon>Dikarya</taxon>
        <taxon>Basidiomycota</taxon>
        <taxon>Agaricomycotina</taxon>
        <taxon>Agaricomycetes</taxon>
        <taxon>Polyporales</taxon>
        <taxon>Polyporaceae</taxon>
        <taxon>Dichomitus</taxon>
    </lineage>
</organism>
<proteinExistence type="predicted"/>
<name>A0A4Q9MV24_9APHY</name>
<feature type="chain" id="PRO_5040597592" description="Secreted protein" evidence="1">
    <location>
        <begin position="24"/>
        <end position="73"/>
    </location>
</feature>
<dbReference type="AlphaFoldDB" id="A0A4Q9MV24"/>
<evidence type="ECO:0000313" key="2">
    <source>
        <dbReference type="EMBL" id="TBU31759.1"/>
    </source>
</evidence>
<reference evidence="2 4" key="1">
    <citation type="submission" date="2019-01" db="EMBL/GenBank/DDBJ databases">
        <title>Draft genome sequences of three monokaryotic isolates of the white-rot basidiomycete fungus Dichomitus squalens.</title>
        <authorList>
            <consortium name="DOE Joint Genome Institute"/>
            <person name="Lopez S.C."/>
            <person name="Andreopoulos B."/>
            <person name="Pangilinan J."/>
            <person name="Lipzen A."/>
            <person name="Riley R."/>
            <person name="Ahrendt S."/>
            <person name="Ng V."/>
            <person name="Barry K."/>
            <person name="Daum C."/>
            <person name="Grigoriev I.V."/>
            <person name="Hilden K.S."/>
            <person name="Makela M.R."/>
            <person name="de Vries R.P."/>
        </authorList>
    </citation>
    <scope>NUCLEOTIDE SEQUENCE [LARGE SCALE GENOMIC DNA]</scope>
    <source>
        <strain evidence="3 4">CBS 464.89</strain>
        <strain evidence="2">OM18370.1</strain>
    </source>
</reference>
<dbReference type="Proteomes" id="UP000292082">
    <property type="component" value="Unassembled WGS sequence"/>
</dbReference>
<evidence type="ECO:0000313" key="3">
    <source>
        <dbReference type="EMBL" id="TBU64284.1"/>
    </source>
</evidence>
<protein>
    <recommendedName>
        <fullName evidence="5">Secreted protein</fullName>
    </recommendedName>
</protein>
<keyword evidence="1" id="KW-0732">Signal</keyword>
<accession>A0A4Q9MV24</accession>
<keyword evidence="4" id="KW-1185">Reference proteome</keyword>
<dbReference type="EMBL" id="ML145086">
    <property type="protein sequence ID" value="TBU64284.1"/>
    <property type="molecule type" value="Genomic_DNA"/>
</dbReference>
<feature type="signal peptide" evidence="1">
    <location>
        <begin position="1"/>
        <end position="23"/>
    </location>
</feature>
<evidence type="ECO:0000313" key="4">
    <source>
        <dbReference type="Proteomes" id="UP000292082"/>
    </source>
</evidence>
<sequence length="73" mass="8607">MALWVFWIFAASFYINIFHDAPCNPYVRLWQCPHRCVSLCLYLLSVLNHELSYSISDRPVHYLVVACLGFINR</sequence>
<evidence type="ECO:0000256" key="1">
    <source>
        <dbReference type="SAM" id="SignalP"/>
    </source>
</evidence>
<gene>
    <name evidence="3" type="ORF">BD310DRAFT_914380</name>
    <name evidence="2" type="ORF">BD311DRAFT_752408</name>
</gene>
<dbReference type="Proteomes" id="UP000292957">
    <property type="component" value="Unassembled WGS sequence"/>
</dbReference>
<evidence type="ECO:0008006" key="5">
    <source>
        <dbReference type="Google" id="ProtNLM"/>
    </source>
</evidence>